<dbReference type="RefSeq" id="WP_046486766.1">
    <property type="nucleotide sequence ID" value="NZ_LN827929.1"/>
</dbReference>
<sequence>MINRFSVLFPIFFAAILAFISYWVQVSVENESEKRGNKLSNSPDYFLTNFKTTQTESNGSIHFILSANEMTHYPQDDTTRLKKPLFIRYKNNVPSSKIEGGIGFVSTDGEEVQIIDNVKVARLETETKPKMELFTDQLTILPNKDQAFTKRPVRITQDPKTVVNAIGMNYDKKNGIMTLLARVRVHYEKPVKKNNLNVQPITQNKNLKK</sequence>
<evidence type="ECO:0000313" key="7">
    <source>
        <dbReference type="EMBL" id="CEZ19026.1"/>
    </source>
</evidence>
<dbReference type="GO" id="GO:0005886">
    <property type="term" value="C:plasma membrane"/>
    <property type="evidence" value="ECO:0007669"/>
    <property type="project" value="InterPro"/>
</dbReference>
<name>A0A0D6ETT6_9PROT</name>
<evidence type="ECO:0000256" key="2">
    <source>
        <dbReference type="ARBA" id="ARBA00022519"/>
    </source>
</evidence>
<evidence type="ECO:0000256" key="6">
    <source>
        <dbReference type="SAM" id="Phobius"/>
    </source>
</evidence>
<evidence type="ECO:0000256" key="1">
    <source>
        <dbReference type="ARBA" id="ARBA00022475"/>
    </source>
</evidence>
<dbReference type="InterPro" id="IPR010664">
    <property type="entry name" value="LipoPS_assembly_LptC-rel"/>
</dbReference>
<dbReference type="EMBL" id="LN827929">
    <property type="protein sequence ID" value="CEZ19026.1"/>
    <property type="molecule type" value="Genomic_DNA"/>
</dbReference>
<keyword evidence="5 6" id="KW-0472">Membrane</keyword>
<dbReference type="GO" id="GO:0017089">
    <property type="term" value="F:glycolipid transfer activity"/>
    <property type="evidence" value="ECO:0007669"/>
    <property type="project" value="TreeGrafter"/>
</dbReference>
<keyword evidence="3 6" id="KW-0812">Transmembrane</keyword>
<keyword evidence="1" id="KW-1003">Cell membrane</keyword>
<gene>
    <name evidence="7" type="ORF">BN1208_0130</name>
</gene>
<dbReference type="InterPro" id="IPR026265">
    <property type="entry name" value="LptC"/>
</dbReference>
<dbReference type="Pfam" id="PF06835">
    <property type="entry name" value="LptC"/>
    <property type="match status" value="1"/>
</dbReference>
<dbReference type="Proteomes" id="UP000064007">
    <property type="component" value="Chromosome 1"/>
</dbReference>
<feature type="transmembrane region" description="Helical" evidence="6">
    <location>
        <begin position="7"/>
        <end position="24"/>
    </location>
</feature>
<dbReference type="Gene3D" id="2.60.450.10">
    <property type="entry name" value="Lipopolysaccharide (LPS) transport protein A like domain"/>
    <property type="match status" value="1"/>
</dbReference>
<keyword evidence="4 6" id="KW-1133">Transmembrane helix</keyword>
<protein>
    <recommendedName>
        <fullName evidence="9">LPS export ABC transporter periplasmic protein LptC</fullName>
    </recommendedName>
</protein>
<dbReference type="KEGG" id="mbat:BN1208_0130"/>
<dbReference type="InterPro" id="IPR052363">
    <property type="entry name" value="LPS_export_LptC"/>
</dbReference>
<dbReference type="GO" id="GO:0015221">
    <property type="term" value="F:lipopolysaccharide transmembrane transporter activity"/>
    <property type="evidence" value="ECO:0007669"/>
    <property type="project" value="InterPro"/>
</dbReference>
<dbReference type="GO" id="GO:0030288">
    <property type="term" value="C:outer membrane-bounded periplasmic space"/>
    <property type="evidence" value="ECO:0007669"/>
    <property type="project" value="TreeGrafter"/>
</dbReference>
<proteinExistence type="predicted"/>
<dbReference type="STRING" id="1581557.BN1208_0130"/>
<evidence type="ECO:0000256" key="5">
    <source>
        <dbReference type="ARBA" id="ARBA00023136"/>
    </source>
</evidence>
<organism evidence="7 8">
    <name type="scientific">Candidatus Methylopumilus planktonicus</name>
    <dbReference type="NCBI Taxonomy" id="1581557"/>
    <lineage>
        <taxon>Bacteria</taxon>
        <taxon>Pseudomonadati</taxon>
        <taxon>Pseudomonadota</taxon>
        <taxon>Betaproteobacteria</taxon>
        <taxon>Nitrosomonadales</taxon>
        <taxon>Methylophilaceae</taxon>
        <taxon>Candidatus Methylopumilus</taxon>
    </lineage>
</organism>
<reference evidence="8" key="1">
    <citation type="submission" date="2014-12" db="EMBL/GenBank/DDBJ databases">
        <authorList>
            <person name="Salcher M.M."/>
        </authorList>
    </citation>
    <scope>NUCLEOTIDE SEQUENCE [LARGE SCALE GENOMIC DNA]</scope>
    <source>
        <strain evidence="8">MMS-10A-171</strain>
    </source>
</reference>
<evidence type="ECO:0000256" key="3">
    <source>
        <dbReference type="ARBA" id="ARBA00022692"/>
    </source>
</evidence>
<accession>A0A0D6ETT6</accession>
<dbReference type="OrthoDB" id="8589410at2"/>
<keyword evidence="8" id="KW-1185">Reference proteome</keyword>
<dbReference type="PANTHER" id="PTHR37481">
    <property type="entry name" value="LIPOPOLYSACCHARIDE EXPORT SYSTEM PROTEIN LPTC"/>
    <property type="match status" value="1"/>
</dbReference>
<dbReference type="HOGENOM" id="CLU_100563_0_0_4"/>
<evidence type="ECO:0008006" key="9">
    <source>
        <dbReference type="Google" id="ProtNLM"/>
    </source>
</evidence>
<evidence type="ECO:0000256" key="4">
    <source>
        <dbReference type="ARBA" id="ARBA00022989"/>
    </source>
</evidence>
<evidence type="ECO:0000313" key="8">
    <source>
        <dbReference type="Proteomes" id="UP000064007"/>
    </source>
</evidence>
<dbReference type="PANTHER" id="PTHR37481:SF1">
    <property type="entry name" value="LIPOPOLYSACCHARIDE EXPORT SYSTEM PROTEIN LPTC"/>
    <property type="match status" value="1"/>
</dbReference>
<keyword evidence="2" id="KW-0997">Cell inner membrane</keyword>
<dbReference type="AlphaFoldDB" id="A0A0D6ETT6"/>
<dbReference type="NCBIfam" id="TIGR04409">
    <property type="entry name" value="LptC_YrbK"/>
    <property type="match status" value="1"/>
</dbReference>